<evidence type="ECO:0000256" key="1">
    <source>
        <dbReference type="SAM" id="Coils"/>
    </source>
</evidence>
<proteinExistence type="predicted"/>
<gene>
    <name evidence="2" type="ORF">ANE_LOCUS8820</name>
</gene>
<reference evidence="2" key="1">
    <citation type="submission" date="2019-07" db="EMBL/GenBank/DDBJ databases">
        <authorList>
            <person name="Dittberner H."/>
        </authorList>
    </citation>
    <scope>NUCLEOTIDE SEQUENCE [LARGE SCALE GENOMIC DNA]</scope>
</reference>
<evidence type="ECO:0000313" key="2">
    <source>
        <dbReference type="EMBL" id="VVA98375.1"/>
    </source>
</evidence>
<keyword evidence="1" id="KW-0175">Coiled coil</keyword>
<keyword evidence="3" id="KW-1185">Reference proteome</keyword>
<name>A0A565BB36_9BRAS</name>
<dbReference type="EMBL" id="CABITT030000003">
    <property type="protein sequence ID" value="VVA98375.1"/>
    <property type="molecule type" value="Genomic_DNA"/>
</dbReference>
<comment type="caution">
    <text evidence="2">The sequence shown here is derived from an EMBL/GenBank/DDBJ whole genome shotgun (WGS) entry which is preliminary data.</text>
</comment>
<accession>A0A565BB36</accession>
<protein>
    <submittedName>
        <fullName evidence="2">Uncharacterized protein</fullName>
    </submittedName>
</protein>
<sequence>MQEELQNPRLKIAEMEKAQAEQAKAQAKQAKAQAKQAKEFEDLKNELVKYLPNLSEESDPVTEDDN</sequence>
<dbReference type="Proteomes" id="UP000489600">
    <property type="component" value="Unassembled WGS sequence"/>
</dbReference>
<organism evidence="2 3">
    <name type="scientific">Arabis nemorensis</name>
    <dbReference type="NCBI Taxonomy" id="586526"/>
    <lineage>
        <taxon>Eukaryota</taxon>
        <taxon>Viridiplantae</taxon>
        <taxon>Streptophyta</taxon>
        <taxon>Embryophyta</taxon>
        <taxon>Tracheophyta</taxon>
        <taxon>Spermatophyta</taxon>
        <taxon>Magnoliopsida</taxon>
        <taxon>eudicotyledons</taxon>
        <taxon>Gunneridae</taxon>
        <taxon>Pentapetalae</taxon>
        <taxon>rosids</taxon>
        <taxon>malvids</taxon>
        <taxon>Brassicales</taxon>
        <taxon>Brassicaceae</taxon>
        <taxon>Arabideae</taxon>
        <taxon>Arabis</taxon>
    </lineage>
</organism>
<evidence type="ECO:0000313" key="3">
    <source>
        <dbReference type="Proteomes" id="UP000489600"/>
    </source>
</evidence>
<dbReference type="AlphaFoldDB" id="A0A565BB36"/>
<feature type="coiled-coil region" evidence="1">
    <location>
        <begin position="10"/>
        <end position="40"/>
    </location>
</feature>